<evidence type="ECO:0000256" key="8">
    <source>
        <dbReference type="ARBA" id="ARBA00023157"/>
    </source>
</evidence>
<evidence type="ECO:0000313" key="17">
    <source>
        <dbReference type="EMBL" id="CAB3409702.1"/>
    </source>
</evidence>
<feature type="binding site" evidence="13">
    <location>
        <position position="218"/>
    </location>
    <ligand>
        <name>Zn(2+)</name>
        <dbReference type="ChEBI" id="CHEBI:29105"/>
        <label>1</label>
    </ligand>
</feature>
<keyword evidence="3" id="KW-0964">Secreted</keyword>
<feature type="binding site" evidence="13">
    <location>
        <position position="144"/>
    </location>
    <ligand>
        <name>Zn(2+)</name>
        <dbReference type="ChEBI" id="CHEBI:29105"/>
        <label>1</label>
    </ligand>
</feature>
<keyword evidence="7 13" id="KW-0862">Zinc</keyword>
<evidence type="ECO:0000256" key="12">
    <source>
        <dbReference type="PIRNR" id="PIRNR000948"/>
    </source>
</evidence>
<evidence type="ECO:0000256" key="9">
    <source>
        <dbReference type="ARBA" id="ARBA00023180"/>
    </source>
</evidence>
<name>A0A8S1FBE3_9PELO</name>
<feature type="binding site" evidence="13">
    <location>
        <position position="142"/>
    </location>
    <ligand>
        <name>Zn(2+)</name>
        <dbReference type="ChEBI" id="CHEBI:29105"/>
        <label>1</label>
    </ligand>
</feature>
<dbReference type="Proteomes" id="UP000494206">
    <property type="component" value="Unassembled WGS sequence"/>
</dbReference>
<comment type="function">
    <text evidence="12">Converts sphingomyelin to ceramide.</text>
</comment>
<reference evidence="17 18" key="1">
    <citation type="submission" date="2020-04" db="EMBL/GenBank/DDBJ databases">
        <authorList>
            <person name="Laetsch R D."/>
            <person name="Stevens L."/>
            <person name="Kumar S."/>
            <person name="Blaxter L. M."/>
        </authorList>
    </citation>
    <scope>NUCLEOTIDE SEQUENCE [LARGE SCALE GENOMIC DNA]</scope>
</reference>
<feature type="chain" id="PRO_5035757327" description="Sphingomyelin phosphodiesterase" evidence="15">
    <location>
        <begin position="21"/>
        <end position="591"/>
    </location>
</feature>
<dbReference type="GO" id="GO:0046513">
    <property type="term" value="P:ceramide biosynthetic process"/>
    <property type="evidence" value="ECO:0007669"/>
    <property type="project" value="TreeGrafter"/>
</dbReference>
<evidence type="ECO:0000256" key="13">
    <source>
        <dbReference type="PIRSR" id="PIRSR000948-1"/>
    </source>
</evidence>
<keyword evidence="8 14" id="KW-1015">Disulfide bond</keyword>
<dbReference type="PROSITE" id="PS50015">
    <property type="entry name" value="SAP_B"/>
    <property type="match status" value="1"/>
</dbReference>
<dbReference type="CDD" id="cd00842">
    <property type="entry name" value="MPP_ASMase"/>
    <property type="match status" value="1"/>
</dbReference>
<dbReference type="GO" id="GO:0046872">
    <property type="term" value="F:metal ion binding"/>
    <property type="evidence" value="ECO:0007669"/>
    <property type="project" value="UniProtKB-KW"/>
</dbReference>
<dbReference type="EMBL" id="CADEPM010000009">
    <property type="protein sequence ID" value="CAB3409702.1"/>
    <property type="molecule type" value="Genomic_DNA"/>
</dbReference>
<comment type="cofactor">
    <cofactor evidence="13">
        <name>Zn(2+)</name>
        <dbReference type="ChEBI" id="CHEBI:29105"/>
    </cofactor>
    <text evidence="13">Binds 2 Zn(2+) ions per subunit.</text>
</comment>
<feature type="disulfide bond" evidence="14">
    <location>
        <begin position="24"/>
        <end position="100"/>
    </location>
</feature>
<dbReference type="PANTHER" id="PTHR10340">
    <property type="entry name" value="SPHINGOMYELIN PHOSPHODIESTERASE"/>
    <property type="match status" value="1"/>
</dbReference>
<feature type="binding site" evidence="13">
    <location>
        <position position="399"/>
    </location>
    <ligand>
        <name>Zn(2+)</name>
        <dbReference type="ChEBI" id="CHEBI:29105"/>
        <label>2</label>
    </ligand>
</feature>
<feature type="disulfide bond" evidence="14">
    <location>
        <begin position="157"/>
        <end position="162"/>
    </location>
</feature>
<feature type="disulfide bond" evidence="14">
    <location>
        <begin position="542"/>
        <end position="554"/>
    </location>
</feature>
<sequence>MRTATFLLLIFALFFQGSNAVTECEECTAIVDLLRFRWGDEHTEDCIVEIAKFICDTFHIEDNDVCNYIVSDFSDEFMYVIKQILITPHQLCGLLMHNDCGEFVDPLLETWNITIPGNQPPFIPQKAVPEGKPTLRVLHLTDLHVDMYYTPGLEVECDTPQCCRPQDLNVEITENVRVPAGQWGNVGNCDTPYWLFTNMLEHITNTSGHLDYVMVSGDLVSHTVWAYTPETHSFMVRNLSSTIRAYFPNTPVYFAVGNHEGVPIDNLAPHFTPKKYHPDWLYDTMAESWKGWVPEDQQKELKYNGCYMKKIYQGLRIISLNNVYGDRMNFWLYINQTDPDGTLAWLIKQLSDAEKAGDKVHIVAHIPGADGEALEGYAINYYRIINRFANTVVGQFFGHTHSEKFYMMYADPDDYKSTPTNVVYSAPSVTTYSDFHPAYRIYTIDGDYPGSTYQVIDFEEWFFNLTENNRDPWNAQWKQLYKSANLEYGLKSQIPSEWNNLIERMKTDQNLFTKYYHNIYRRDYFDGLHECTSQSCRNSHLCDARKFHQTNKLCADLEGADNVKIKEKKSPNYTARFRSKNTRRDNHDCKI</sequence>
<dbReference type="GO" id="GO:0061750">
    <property type="term" value="F:acid sphingomyelin phosphodiesterase activity"/>
    <property type="evidence" value="ECO:0007669"/>
    <property type="project" value="TreeGrafter"/>
</dbReference>
<dbReference type="SUPFAM" id="SSF47862">
    <property type="entry name" value="Saposin"/>
    <property type="match status" value="1"/>
</dbReference>
<dbReference type="AlphaFoldDB" id="A0A8S1FBE3"/>
<dbReference type="OrthoDB" id="282973at2759"/>
<dbReference type="InterPro" id="IPR011001">
    <property type="entry name" value="Saposin-like"/>
</dbReference>
<comment type="similarity">
    <text evidence="2 12">Belongs to the acid sphingomyelinase family.</text>
</comment>
<proteinExistence type="inferred from homology"/>
<feature type="disulfide bond" evidence="14">
    <location>
        <begin position="55"/>
        <end position="66"/>
    </location>
</feature>
<feature type="binding site" evidence="13">
    <location>
        <position position="258"/>
    </location>
    <ligand>
        <name>Zn(2+)</name>
        <dbReference type="ChEBI" id="CHEBI:29105"/>
        <label>2</label>
    </ligand>
</feature>
<feature type="disulfide bond" evidence="14">
    <location>
        <begin position="163"/>
        <end position="189"/>
    </location>
</feature>
<dbReference type="InterPro" id="IPR011160">
    <property type="entry name" value="Sphingomy_PDE"/>
</dbReference>
<keyword evidence="4 13" id="KW-0479">Metal-binding</keyword>
<evidence type="ECO:0000313" key="18">
    <source>
        <dbReference type="Proteomes" id="UP000494206"/>
    </source>
</evidence>
<evidence type="ECO:0000256" key="14">
    <source>
        <dbReference type="PIRSR" id="PIRSR000948-2"/>
    </source>
</evidence>
<dbReference type="GO" id="GO:0005764">
    <property type="term" value="C:lysosome"/>
    <property type="evidence" value="ECO:0007669"/>
    <property type="project" value="TreeGrafter"/>
</dbReference>
<feature type="disulfide bond" evidence="14">
    <location>
        <begin position="27"/>
        <end position="92"/>
    </location>
</feature>
<gene>
    <name evidence="17" type="ORF">CBOVIS_LOCUS11321</name>
</gene>
<evidence type="ECO:0000256" key="7">
    <source>
        <dbReference type="ARBA" id="ARBA00022833"/>
    </source>
</evidence>
<evidence type="ECO:0000256" key="11">
    <source>
        <dbReference type="ARBA" id="ARBA00047268"/>
    </source>
</evidence>
<evidence type="ECO:0000256" key="4">
    <source>
        <dbReference type="ARBA" id="ARBA00022723"/>
    </source>
</evidence>
<dbReference type="PANTHER" id="PTHR10340:SF31">
    <property type="entry name" value="SPHINGOMYELIN PHOSPHODIESTERASE ASM-3-RELATED"/>
    <property type="match status" value="1"/>
</dbReference>
<dbReference type="Pfam" id="PF00149">
    <property type="entry name" value="Metallophos"/>
    <property type="match status" value="1"/>
</dbReference>
<evidence type="ECO:0000256" key="1">
    <source>
        <dbReference type="ARBA" id="ARBA00004613"/>
    </source>
</evidence>
<dbReference type="InterPro" id="IPR029052">
    <property type="entry name" value="Metallo-depent_PP-like"/>
</dbReference>
<feature type="domain" description="Saposin B-type" evidence="16">
    <location>
        <begin position="20"/>
        <end position="104"/>
    </location>
</feature>
<keyword evidence="18" id="KW-1185">Reference proteome</keyword>
<dbReference type="Gene3D" id="3.60.21.10">
    <property type="match status" value="1"/>
</dbReference>
<keyword evidence="10 12" id="KW-0326">Glycosidase</keyword>
<keyword evidence="6 12" id="KW-0378">Hydrolase</keyword>
<protein>
    <recommendedName>
        <fullName evidence="12">Sphingomyelin phosphodiesterase</fullName>
        <ecNumber evidence="12">3.1.4.12</ecNumber>
    </recommendedName>
</protein>
<feature type="signal peptide" evidence="15">
    <location>
        <begin position="1"/>
        <end position="20"/>
    </location>
</feature>
<feature type="binding site" evidence="13">
    <location>
        <position position="401"/>
    </location>
    <ligand>
        <name>Zn(2+)</name>
        <dbReference type="ChEBI" id="CHEBI:29105"/>
        <label>1</label>
    </ligand>
</feature>
<keyword evidence="5 15" id="KW-0732">Signal</keyword>
<dbReference type="InterPro" id="IPR008139">
    <property type="entry name" value="SaposinB_dom"/>
</dbReference>
<evidence type="ECO:0000256" key="10">
    <source>
        <dbReference type="ARBA" id="ARBA00023295"/>
    </source>
</evidence>
<evidence type="ECO:0000256" key="15">
    <source>
        <dbReference type="SAM" id="SignalP"/>
    </source>
</evidence>
<feature type="binding site" evidence="13">
    <location>
        <position position="218"/>
    </location>
    <ligand>
        <name>Zn(2+)</name>
        <dbReference type="ChEBI" id="CHEBI:29105"/>
        <label>2</label>
    </ligand>
</feature>
<evidence type="ECO:0000256" key="2">
    <source>
        <dbReference type="ARBA" id="ARBA00008234"/>
    </source>
</evidence>
<dbReference type="Gene3D" id="1.10.225.10">
    <property type="entry name" value="Saposin-like"/>
    <property type="match status" value="1"/>
</dbReference>
<evidence type="ECO:0000256" key="3">
    <source>
        <dbReference type="ARBA" id="ARBA00022525"/>
    </source>
</evidence>
<feature type="binding site" evidence="13">
    <location>
        <position position="365"/>
    </location>
    <ligand>
        <name>Zn(2+)</name>
        <dbReference type="ChEBI" id="CHEBI:29105"/>
        <label>2</label>
    </ligand>
</feature>
<organism evidence="17 18">
    <name type="scientific">Caenorhabditis bovis</name>
    <dbReference type="NCBI Taxonomy" id="2654633"/>
    <lineage>
        <taxon>Eukaryota</taxon>
        <taxon>Metazoa</taxon>
        <taxon>Ecdysozoa</taxon>
        <taxon>Nematoda</taxon>
        <taxon>Chromadorea</taxon>
        <taxon>Rhabditida</taxon>
        <taxon>Rhabditina</taxon>
        <taxon>Rhabditomorpha</taxon>
        <taxon>Rhabditoidea</taxon>
        <taxon>Rhabditidae</taxon>
        <taxon>Peloderinae</taxon>
        <taxon>Caenorhabditis</taxon>
    </lineage>
</organism>
<dbReference type="EC" id="3.1.4.12" evidence="12"/>
<comment type="subcellular location">
    <subcellularLocation>
        <location evidence="1">Secreted</location>
    </subcellularLocation>
</comment>
<dbReference type="GO" id="GO:0016798">
    <property type="term" value="F:hydrolase activity, acting on glycosyl bonds"/>
    <property type="evidence" value="ECO:0007669"/>
    <property type="project" value="UniProtKB-KW"/>
</dbReference>
<comment type="catalytic activity">
    <reaction evidence="11">
        <text>a sphingomyelin + H2O = phosphocholine + an N-acylsphing-4-enine + H(+)</text>
        <dbReference type="Rhea" id="RHEA:19253"/>
        <dbReference type="ChEBI" id="CHEBI:15377"/>
        <dbReference type="ChEBI" id="CHEBI:15378"/>
        <dbReference type="ChEBI" id="CHEBI:17636"/>
        <dbReference type="ChEBI" id="CHEBI:52639"/>
        <dbReference type="ChEBI" id="CHEBI:295975"/>
        <dbReference type="EC" id="3.1.4.12"/>
    </reaction>
    <physiologicalReaction direction="left-to-right" evidence="11">
        <dbReference type="Rhea" id="RHEA:19254"/>
    </physiologicalReaction>
</comment>
<evidence type="ECO:0000256" key="6">
    <source>
        <dbReference type="ARBA" id="ARBA00022801"/>
    </source>
</evidence>
<dbReference type="PIRSF" id="PIRSF000948">
    <property type="entry name" value="Sphingomy_PDE"/>
    <property type="match status" value="1"/>
</dbReference>
<evidence type="ECO:0000256" key="5">
    <source>
        <dbReference type="ARBA" id="ARBA00022729"/>
    </source>
</evidence>
<dbReference type="SMART" id="SM00741">
    <property type="entry name" value="SapB"/>
    <property type="match status" value="1"/>
</dbReference>
<accession>A0A8S1FBE3</accession>
<evidence type="ECO:0000259" key="16">
    <source>
        <dbReference type="PROSITE" id="PS50015"/>
    </source>
</evidence>
<dbReference type="GO" id="GO:0006685">
    <property type="term" value="P:sphingomyelin catabolic process"/>
    <property type="evidence" value="ECO:0007669"/>
    <property type="project" value="UniProtKB-UniRule"/>
</dbReference>
<comment type="caution">
    <text evidence="17">The sequence shown here is derived from an EMBL/GenBank/DDBJ whole genome shotgun (WGS) entry which is preliminary data.</text>
</comment>
<keyword evidence="9" id="KW-0325">Glycoprotein</keyword>
<dbReference type="GO" id="GO:0016020">
    <property type="term" value="C:membrane"/>
    <property type="evidence" value="ECO:0007669"/>
    <property type="project" value="GOC"/>
</dbReference>
<dbReference type="GO" id="GO:0005615">
    <property type="term" value="C:extracellular space"/>
    <property type="evidence" value="ECO:0007669"/>
    <property type="project" value="TreeGrafter"/>
</dbReference>
<dbReference type="InterPro" id="IPR041805">
    <property type="entry name" value="ASMase/PPN1_MPP"/>
</dbReference>
<dbReference type="InterPro" id="IPR004843">
    <property type="entry name" value="Calcineurin-like_PHP"/>
</dbReference>
<dbReference type="SUPFAM" id="SSF56300">
    <property type="entry name" value="Metallo-dependent phosphatases"/>
    <property type="match status" value="1"/>
</dbReference>